<dbReference type="PROSITE" id="PS51257">
    <property type="entry name" value="PROKAR_LIPOPROTEIN"/>
    <property type="match status" value="1"/>
</dbReference>
<evidence type="ECO:0000313" key="2">
    <source>
        <dbReference type="Proteomes" id="UP001236507"/>
    </source>
</evidence>
<dbReference type="Proteomes" id="UP001236507">
    <property type="component" value="Unassembled WGS sequence"/>
</dbReference>
<accession>A0ABT6YFE0</accession>
<dbReference type="SUPFAM" id="SSF69318">
    <property type="entry name" value="Integrin alpha N-terminal domain"/>
    <property type="match status" value="1"/>
</dbReference>
<evidence type="ECO:0000313" key="1">
    <source>
        <dbReference type="EMBL" id="MDI9862326.1"/>
    </source>
</evidence>
<dbReference type="InterPro" id="IPR028994">
    <property type="entry name" value="Integrin_alpha_N"/>
</dbReference>
<protein>
    <submittedName>
        <fullName evidence="1">Uncharacterized protein</fullName>
    </submittedName>
</protein>
<reference evidence="1 2" key="1">
    <citation type="submission" date="2023-05" db="EMBL/GenBank/DDBJ databases">
        <title>Novel species of genus Flectobacillus isolated from stream in China.</title>
        <authorList>
            <person name="Lu H."/>
        </authorList>
    </citation>
    <scope>NUCLEOTIDE SEQUENCE [LARGE SCALE GENOMIC DNA]</scope>
    <source>
        <strain evidence="1 2">KCTC 42575</strain>
    </source>
</reference>
<gene>
    <name evidence="1" type="ORF">QM524_24090</name>
</gene>
<sequence length="253" mass="29659">MKKTFLITFLVYMGLTIFSCDNPKENGFSTTLNSNTVDSLELTSTAFFKMDTLKQVPSYIQPLIKGKVTRVFKVDFDGDGKLDFICQYKPVTNIDKADFLEDWITSDKRLFKRLKKYSMDFDFFWFVNLDKDPEPEIFTATGYEDGIDYAFYDQDLKTLQDNLLFYFNPIIIENSKHYWGYPWDITDLILKYDSQNIYLQSSVDNDIERDGNITIPDTTKQFPAIFFKGHSTQSDMKVEAIRNIKWSTLDELK</sequence>
<name>A0ABT6YFE0_9BACT</name>
<keyword evidence="2" id="KW-1185">Reference proteome</keyword>
<dbReference type="RefSeq" id="WP_283346594.1">
    <property type="nucleotide sequence ID" value="NZ_JASHIF010000027.1"/>
</dbReference>
<dbReference type="EMBL" id="JASHIF010000027">
    <property type="protein sequence ID" value="MDI9862326.1"/>
    <property type="molecule type" value="Genomic_DNA"/>
</dbReference>
<comment type="caution">
    <text evidence="1">The sequence shown here is derived from an EMBL/GenBank/DDBJ whole genome shotgun (WGS) entry which is preliminary data.</text>
</comment>
<proteinExistence type="predicted"/>
<organism evidence="1 2">
    <name type="scientific">Flectobacillus roseus</name>
    <dbReference type="NCBI Taxonomy" id="502259"/>
    <lineage>
        <taxon>Bacteria</taxon>
        <taxon>Pseudomonadati</taxon>
        <taxon>Bacteroidota</taxon>
        <taxon>Cytophagia</taxon>
        <taxon>Cytophagales</taxon>
        <taxon>Flectobacillaceae</taxon>
        <taxon>Flectobacillus</taxon>
    </lineage>
</organism>